<keyword evidence="2" id="KW-1185">Reference proteome</keyword>
<reference evidence="1 2" key="1">
    <citation type="submission" date="2013-10" db="EMBL/GenBank/DDBJ databases">
        <title>The Genome Sequence of Acinetobacter tjernbergiae CIP107465.</title>
        <authorList>
            <consortium name="The Broad Institute Genomics Platform"/>
            <consortium name="The Broad Institute Genome Sequencing Center for Infectious Disease"/>
            <person name="Cerqueira G."/>
            <person name="Feldgarden M."/>
            <person name="Courvalin P."/>
            <person name="Grillot-Courvalin C."/>
            <person name="Clermont D."/>
            <person name="Rocha E."/>
            <person name="Yoon E.-J."/>
            <person name="Nemec A."/>
            <person name="Young S.K."/>
            <person name="Zeng Q."/>
            <person name="Gargeya S."/>
            <person name="Fitzgerald M."/>
            <person name="Abouelleil A."/>
            <person name="Alvarado L."/>
            <person name="Berlin A.M."/>
            <person name="Chapman S.B."/>
            <person name="Gainer-Dewar J."/>
            <person name="Goldberg J."/>
            <person name="Gnerre S."/>
            <person name="Griggs A."/>
            <person name="Gujja S."/>
            <person name="Hansen M."/>
            <person name="Howarth C."/>
            <person name="Imamovic A."/>
            <person name="Ireland A."/>
            <person name="Larimer J."/>
            <person name="McCowan C."/>
            <person name="Murphy C."/>
            <person name="Pearson M."/>
            <person name="Poon T.W."/>
            <person name="Priest M."/>
            <person name="Roberts A."/>
            <person name="Saif S."/>
            <person name="Shea T."/>
            <person name="Sykes S."/>
            <person name="Wortman J."/>
            <person name="Nusbaum C."/>
            <person name="Birren B."/>
        </authorList>
    </citation>
    <scope>NUCLEOTIDE SEQUENCE [LARGE SCALE GENOMIC DNA]</scope>
    <source>
        <strain evidence="1 2">CIP 107465</strain>
    </source>
</reference>
<dbReference type="Proteomes" id="UP000017404">
    <property type="component" value="Unassembled WGS sequence"/>
</dbReference>
<gene>
    <name evidence="1" type="ORF">F990_03018</name>
</gene>
<name>V2W1U7_9GAMM</name>
<proteinExistence type="predicted"/>
<organism evidence="1 2">
    <name type="scientific">Acinetobacter tjernbergiae DSM 14971 = CIP 107465</name>
    <dbReference type="NCBI Taxonomy" id="1120928"/>
    <lineage>
        <taxon>Bacteria</taxon>
        <taxon>Pseudomonadati</taxon>
        <taxon>Pseudomonadota</taxon>
        <taxon>Gammaproteobacteria</taxon>
        <taxon>Moraxellales</taxon>
        <taxon>Moraxellaceae</taxon>
        <taxon>Acinetobacter</taxon>
    </lineage>
</organism>
<sequence length="63" mass="7026">MKVEGNEIILEHGSVSVSANWCGGSQVSLDVSLFIDSTEKHYDCDSIEMAFIEYERITGECHD</sequence>
<evidence type="ECO:0000313" key="2">
    <source>
        <dbReference type="Proteomes" id="UP000017404"/>
    </source>
</evidence>
<dbReference type="AlphaFoldDB" id="V2W1U7"/>
<protein>
    <submittedName>
        <fullName evidence="1">Uncharacterized protein</fullName>
    </submittedName>
</protein>
<evidence type="ECO:0000313" key="1">
    <source>
        <dbReference type="EMBL" id="ESK53974.1"/>
    </source>
</evidence>
<accession>V2W1U7</accession>
<comment type="caution">
    <text evidence="1">The sequence shown here is derived from an EMBL/GenBank/DDBJ whole genome shotgun (WGS) entry which is preliminary data.</text>
</comment>
<dbReference type="RefSeq" id="WP_018678278.1">
    <property type="nucleotide sequence ID" value="NZ_AYEV01000038.1"/>
</dbReference>
<dbReference type="EMBL" id="AYEV01000038">
    <property type="protein sequence ID" value="ESK53974.1"/>
    <property type="molecule type" value="Genomic_DNA"/>
</dbReference>